<dbReference type="EMBL" id="LR796326">
    <property type="protein sequence ID" value="CAB4136891.1"/>
    <property type="molecule type" value="Genomic_DNA"/>
</dbReference>
<proteinExistence type="predicted"/>
<protein>
    <submittedName>
        <fullName evidence="1">Portal protein</fullName>
    </submittedName>
</protein>
<accession>A0A6J5LRT8</accession>
<dbReference type="InterPro" id="IPR021145">
    <property type="entry name" value="Portal_protein_SPP1_Gp6-like"/>
</dbReference>
<organism evidence="1">
    <name type="scientific">uncultured Caudovirales phage</name>
    <dbReference type="NCBI Taxonomy" id="2100421"/>
    <lineage>
        <taxon>Viruses</taxon>
        <taxon>Duplodnaviria</taxon>
        <taxon>Heunggongvirae</taxon>
        <taxon>Uroviricota</taxon>
        <taxon>Caudoviricetes</taxon>
        <taxon>Peduoviridae</taxon>
        <taxon>Maltschvirus</taxon>
        <taxon>Maltschvirus maltsch</taxon>
    </lineage>
</organism>
<evidence type="ECO:0000313" key="1">
    <source>
        <dbReference type="EMBL" id="CAB4136891.1"/>
    </source>
</evidence>
<dbReference type="Pfam" id="PF05133">
    <property type="entry name" value="SPP1_portal"/>
    <property type="match status" value="1"/>
</dbReference>
<sequence>MAAKNTPEWWADRLLKKLNARRSRLERLERYYDGQTPLAYATSRFREEFGHMLRAVNDNWCQLVVGAVEERLQVTGFRIGDAPDADEVAWQIWRANRLDEDSQVAHTEALKLCEAHAIVWRPDTSALPVITVEHPLHVVVELDPANRSKRLAALKAWRDEDEGQCATVYLPDGIYKFRRGKKGWEPREVAGEAWPVPNPWGVVPVVPVQNRPGLLSESQSEIENILSKQDMINKLMADMIVAAEYGAFRQRWATGVEVPNGPDGKPIEGFDAAVGRLWSSPAPDAKFGEFEQTDLTVYVKAIEMLVQHIASQTATPPHYLLVSGQMPSGESLRAAEAPLVAKARRKQQVFGGAWAEVMRLALLMNGAEQVAGDAQISTVWADPETRTESEHVDAVMKMQALGVPTQILWEQLGFTSQEIARMRQLRLEDALSTALAAPVPAGQPPAVPSTFTTET</sequence>
<gene>
    <name evidence="1" type="ORF">UFOVP314_30</name>
</gene>
<reference evidence="1" key="1">
    <citation type="submission" date="2020-04" db="EMBL/GenBank/DDBJ databases">
        <authorList>
            <person name="Chiriac C."/>
            <person name="Salcher M."/>
            <person name="Ghai R."/>
            <person name="Kavagutti S V."/>
        </authorList>
    </citation>
    <scope>NUCLEOTIDE SEQUENCE</scope>
</reference>
<name>A0A6J5LRT8_9CAUD</name>